<dbReference type="KEGG" id="uam:UABAM_03158"/>
<name>A0A5S9INI7_UABAM</name>
<dbReference type="Proteomes" id="UP000326354">
    <property type="component" value="Chromosome"/>
</dbReference>
<feature type="coiled-coil region" evidence="1">
    <location>
        <begin position="214"/>
        <end position="256"/>
    </location>
</feature>
<dbReference type="EMBL" id="AP019860">
    <property type="protein sequence ID" value="BBM84797.1"/>
    <property type="molecule type" value="Genomic_DNA"/>
</dbReference>
<protein>
    <submittedName>
        <fullName evidence="2">Uncharacterized protein</fullName>
    </submittedName>
</protein>
<dbReference type="RefSeq" id="WP_151968929.1">
    <property type="nucleotide sequence ID" value="NZ_AP019860.1"/>
</dbReference>
<keyword evidence="3" id="KW-1185">Reference proteome</keyword>
<proteinExistence type="predicted"/>
<evidence type="ECO:0000256" key="1">
    <source>
        <dbReference type="SAM" id="Coils"/>
    </source>
</evidence>
<keyword evidence="1" id="KW-0175">Coiled coil</keyword>
<accession>A0A5S9INI7</accession>
<sequence>MKWLLVTWILMVVVCAELIEEQLQINEQKANVLHKEFMKDFQNERDTEFSSWLGGANQDQQKKLQEIFTVTTSRLQNIQEQLKTKRKKLLLTESKKITDAFGEIKKQGTPEKMLERRAVAMGHTLFHALQKIYKEERERITNIYWGSIRDAMEVLGKENSEIDTNIDTRTVKFKLEESIKTRTHNLTHTFQVLNEYEFNDNEKTWVLGILTEQIKREEIERSQRKQRLNKLEKQYLAKKRAEYQTKREELDEEETVAKAYVDKDVANLKSEIAIRRASYERNLAMYTQRRVANLQREVYYFKGFIDAEIGRYKKSNFPQSVIDILRKNHWDVFLELTKSNFQRWLVEDRIIFVRFLVKELSQYGYSAKESEEYLLKIVK</sequence>
<evidence type="ECO:0000313" key="3">
    <source>
        <dbReference type="Proteomes" id="UP000326354"/>
    </source>
</evidence>
<dbReference type="AlphaFoldDB" id="A0A5S9INI7"/>
<evidence type="ECO:0000313" key="2">
    <source>
        <dbReference type="EMBL" id="BBM84797.1"/>
    </source>
</evidence>
<reference evidence="2 3" key="1">
    <citation type="submission" date="2019-08" db="EMBL/GenBank/DDBJ databases">
        <title>Complete genome sequence of Candidatus Uab amorphum.</title>
        <authorList>
            <person name="Shiratori T."/>
            <person name="Suzuki S."/>
            <person name="Kakizawa Y."/>
            <person name="Ishida K."/>
        </authorList>
    </citation>
    <scope>NUCLEOTIDE SEQUENCE [LARGE SCALE GENOMIC DNA]</scope>
    <source>
        <strain evidence="2 3">SRT547</strain>
    </source>
</reference>
<organism evidence="2 3">
    <name type="scientific">Uabimicrobium amorphum</name>
    <dbReference type="NCBI Taxonomy" id="2596890"/>
    <lineage>
        <taxon>Bacteria</taxon>
        <taxon>Pseudomonadati</taxon>
        <taxon>Planctomycetota</taxon>
        <taxon>Candidatus Uabimicrobiia</taxon>
        <taxon>Candidatus Uabimicrobiales</taxon>
        <taxon>Candidatus Uabimicrobiaceae</taxon>
        <taxon>Candidatus Uabimicrobium</taxon>
    </lineage>
</organism>
<gene>
    <name evidence="2" type="ORF">UABAM_03158</name>
</gene>